<reference evidence="1 2" key="2">
    <citation type="submission" date="2007-09" db="EMBL/GenBank/DDBJ databases">
        <authorList>
            <person name="Fulton L."/>
            <person name="Clifton S."/>
            <person name="Fulton B."/>
            <person name="Xu J."/>
            <person name="Minx P."/>
            <person name="Pepin K.H."/>
            <person name="Johnson M."/>
            <person name="Thiruvilangam P."/>
            <person name="Bhonagiri V."/>
            <person name="Nash W.E."/>
            <person name="Mardis E.R."/>
            <person name="Wilson R.K."/>
        </authorList>
    </citation>
    <scope>NUCLEOTIDE SEQUENCE [LARGE SCALE GENOMIC DNA]</scope>
    <source>
        <strain evidence="1 2">M21/2</strain>
    </source>
</reference>
<protein>
    <submittedName>
        <fullName evidence="1">Uncharacterized protein</fullName>
    </submittedName>
</protein>
<accession>A8SFZ2</accession>
<comment type="caution">
    <text evidence="1">The sequence shown here is derived from an EMBL/GenBank/DDBJ whole genome shotgun (WGS) entry which is preliminary data.</text>
</comment>
<reference evidence="1 2" key="1">
    <citation type="submission" date="2007-09" db="EMBL/GenBank/DDBJ databases">
        <title>Draft genome sequence of Faecalibacterium prausnitzii M21/2.</title>
        <authorList>
            <person name="Sudarsanam P."/>
            <person name="Ley R."/>
            <person name="Guruge J."/>
            <person name="Turnbaugh P.J."/>
            <person name="Mahowald M."/>
            <person name="Liep D."/>
            <person name="Gordon J."/>
        </authorList>
    </citation>
    <scope>NUCLEOTIDE SEQUENCE [LARGE SCALE GENOMIC DNA]</scope>
    <source>
        <strain evidence="1 2">M21/2</strain>
    </source>
</reference>
<sequence length="39" mass="4436">MADAPVSPFLQKAQHRAAEIGISLDLSPEKRIIKQYTRR</sequence>
<evidence type="ECO:0000313" key="2">
    <source>
        <dbReference type="Proteomes" id="UP000005945"/>
    </source>
</evidence>
<gene>
    <name evidence="1" type="ORF">FAEPRAM212_02897</name>
</gene>
<evidence type="ECO:0000313" key="1">
    <source>
        <dbReference type="EMBL" id="EDP20111.1"/>
    </source>
</evidence>
<dbReference type="AlphaFoldDB" id="A8SFZ2"/>
<organism evidence="1 2">
    <name type="scientific">Faecalibacterium prausnitzii M21/2</name>
    <dbReference type="NCBI Taxonomy" id="411485"/>
    <lineage>
        <taxon>Bacteria</taxon>
        <taxon>Bacillati</taxon>
        <taxon>Bacillota</taxon>
        <taxon>Clostridia</taxon>
        <taxon>Eubacteriales</taxon>
        <taxon>Oscillospiraceae</taxon>
        <taxon>Faecalibacterium</taxon>
    </lineage>
</organism>
<proteinExistence type="predicted"/>
<dbReference type="HOGENOM" id="CLU_3310087_0_0_9"/>
<dbReference type="Proteomes" id="UP000005945">
    <property type="component" value="Unassembled WGS sequence"/>
</dbReference>
<dbReference type="EMBL" id="ABED02000029">
    <property type="protein sequence ID" value="EDP20111.1"/>
    <property type="molecule type" value="Genomic_DNA"/>
</dbReference>
<name>A8SFZ2_9FIRM</name>